<keyword evidence="2" id="KW-0732">Signal</keyword>
<evidence type="ECO:0008006" key="4">
    <source>
        <dbReference type="Google" id="ProtNLM"/>
    </source>
</evidence>
<name>A0A679JPX2_VARPD</name>
<dbReference type="AlphaFoldDB" id="A0A679JPX2"/>
<evidence type="ECO:0000313" key="3">
    <source>
        <dbReference type="EMBL" id="CAA2109357.1"/>
    </source>
</evidence>
<dbReference type="RefSeq" id="WP_339093306.1">
    <property type="nucleotide sequence ID" value="NZ_LR743508.1"/>
</dbReference>
<evidence type="ECO:0000256" key="1">
    <source>
        <dbReference type="SAM" id="MobiDB-lite"/>
    </source>
</evidence>
<feature type="region of interest" description="Disordered" evidence="1">
    <location>
        <begin position="104"/>
        <end position="133"/>
    </location>
</feature>
<gene>
    <name evidence="3" type="ORF">VVAX_05628</name>
</gene>
<feature type="signal peptide" evidence="2">
    <location>
        <begin position="1"/>
        <end position="22"/>
    </location>
</feature>
<accession>A0A679JPX2</accession>
<protein>
    <recommendedName>
        <fullName evidence="4">Cell envelope biogenesis protein TolA</fullName>
    </recommendedName>
</protein>
<organism evidence="3">
    <name type="scientific">Variovorax paradoxus</name>
    <dbReference type="NCBI Taxonomy" id="34073"/>
    <lineage>
        <taxon>Bacteria</taxon>
        <taxon>Pseudomonadati</taxon>
        <taxon>Pseudomonadota</taxon>
        <taxon>Betaproteobacteria</taxon>
        <taxon>Burkholderiales</taxon>
        <taxon>Comamonadaceae</taxon>
        <taxon>Variovorax</taxon>
    </lineage>
</organism>
<evidence type="ECO:0000256" key="2">
    <source>
        <dbReference type="SAM" id="SignalP"/>
    </source>
</evidence>
<feature type="compositionally biased region" description="Basic and acidic residues" evidence="1">
    <location>
        <begin position="118"/>
        <end position="133"/>
    </location>
</feature>
<feature type="chain" id="PRO_5025690341" description="Cell envelope biogenesis protein TolA" evidence="2">
    <location>
        <begin position="23"/>
        <end position="133"/>
    </location>
</feature>
<reference evidence="3" key="1">
    <citation type="submission" date="2019-12" db="EMBL/GenBank/DDBJ databases">
        <authorList>
            <person name="Cremers G."/>
        </authorList>
    </citation>
    <scope>NUCLEOTIDE SEQUENCE</scope>
    <source>
        <strain evidence="3">Vvax</strain>
    </source>
</reference>
<proteinExistence type="predicted"/>
<dbReference type="EMBL" id="LR743508">
    <property type="protein sequence ID" value="CAA2109357.1"/>
    <property type="molecule type" value="Genomic_DNA"/>
</dbReference>
<sequence>MKQHLLVLAIASSCFAMSAANAMTKDEYKVAKEKISADYKVAKAKCDTMKDNAKDVCEKEAKGVENVAKAQLEQDYKPSAGHAKKVAEETATMNYEVAKEKCDDQSGDAKSACVNQAKADHDKAKADIKAMKG</sequence>